<dbReference type="GeneID" id="90996308"/>
<evidence type="ECO:0000259" key="3">
    <source>
        <dbReference type="Pfam" id="PF07687"/>
    </source>
</evidence>
<feature type="binding site" evidence="2">
    <location>
        <position position="102"/>
    </location>
    <ligand>
        <name>Mn(2+)</name>
        <dbReference type="ChEBI" id="CHEBI:29035"/>
        <label>2</label>
    </ligand>
</feature>
<dbReference type="PANTHER" id="PTHR11014:SF63">
    <property type="entry name" value="METALLOPEPTIDASE, PUTATIVE (AFU_ORTHOLOGUE AFUA_6G09600)-RELATED"/>
    <property type="match status" value="1"/>
</dbReference>
<feature type="binding site" evidence="2">
    <location>
        <position position="363"/>
    </location>
    <ligand>
        <name>Mn(2+)</name>
        <dbReference type="ChEBI" id="CHEBI:29035"/>
        <label>2</label>
    </ligand>
</feature>
<dbReference type="InterPro" id="IPR011650">
    <property type="entry name" value="Peptidase_M20_dimer"/>
</dbReference>
<evidence type="ECO:0000256" key="1">
    <source>
        <dbReference type="ARBA" id="ARBA00022801"/>
    </source>
</evidence>
<dbReference type="GO" id="GO:0019877">
    <property type="term" value="P:diaminopimelate biosynthetic process"/>
    <property type="evidence" value="ECO:0007669"/>
    <property type="project" value="UniProtKB-ARBA"/>
</dbReference>
<dbReference type="Proteomes" id="UP000184114">
    <property type="component" value="Unassembled WGS sequence"/>
</dbReference>
<sequence>MLNLEKLKNLYENEVIEFRRDLHMYPELSFKEYGTTEKIKEKLISLGIEIIDLGLETGVVGLLKGYEDGPTIALRGDIDALPIQELNDVPYKSKINGVMHACGHDFHISSVIGAAIILSKIKDKLKGNVMFVFQPAEEINKGAKLMVEKGLFTNIKADLIFGLHNNPEIPWGKIAIKKGGLMAAVDTIRIKVKGKGGHGGIPNATRDPIIAASAMLMNLQTIVSRNISPLDSAVISIGTFNSGTANNVISELVEMSGTVRSFKPEVREMLPKRIKEVLEYTAKAYMVDVELDYIFDLPAVFNDDELAKLAYDAAKEIVGEEGIVDPIPSMGGEDFSIFTEKIPGFFFWLGVGNKEKDMNYVWHNPRFDGDDRSIIIASVVMSNMVLRGISYIDEKIDEKKNGVK</sequence>
<dbReference type="InterPro" id="IPR017439">
    <property type="entry name" value="Amidohydrolase"/>
</dbReference>
<dbReference type="CDD" id="cd03886">
    <property type="entry name" value="M20_Acy1"/>
    <property type="match status" value="1"/>
</dbReference>
<dbReference type="PANTHER" id="PTHR11014">
    <property type="entry name" value="PEPTIDASE M20 FAMILY MEMBER"/>
    <property type="match status" value="1"/>
</dbReference>
<dbReference type="SUPFAM" id="SSF53187">
    <property type="entry name" value="Zn-dependent exopeptidases"/>
    <property type="match status" value="1"/>
</dbReference>
<comment type="cofactor">
    <cofactor evidence="2">
        <name>Mn(2+)</name>
        <dbReference type="ChEBI" id="CHEBI:29035"/>
    </cofactor>
    <text evidence="2">The Mn(2+) ion enhances activity.</text>
</comment>
<evidence type="ECO:0000313" key="5">
    <source>
        <dbReference type="Proteomes" id="UP000184114"/>
    </source>
</evidence>
<feature type="binding site" evidence="2">
    <location>
        <position position="104"/>
    </location>
    <ligand>
        <name>Mn(2+)</name>
        <dbReference type="ChEBI" id="CHEBI:29035"/>
        <label>2</label>
    </ligand>
</feature>
<dbReference type="Pfam" id="PF07687">
    <property type="entry name" value="M20_dimer"/>
    <property type="match status" value="1"/>
</dbReference>
<keyword evidence="5" id="KW-1185">Reference proteome</keyword>
<evidence type="ECO:0000256" key="2">
    <source>
        <dbReference type="PIRSR" id="PIRSR005962-1"/>
    </source>
</evidence>
<dbReference type="EMBL" id="FQTY01000002">
    <property type="protein sequence ID" value="SHE47838.1"/>
    <property type="molecule type" value="Genomic_DNA"/>
</dbReference>
<dbReference type="InterPro" id="IPR002933">
    <property type="entry name" value="Peptidase_M20"/>
</dbReference>
<dbReference type="STRING" id="1123404.SAMN02745784_00849"/>
<organism evidence="4 5">
    <name type="scientific">Tissierella praeacuta DSM 18095</name>
    <dbReference type="NCBI Taxonomy" id="1123404"/>
    <lineage>
        <taxon>Bacteria</taxon>
        <taxon>Bacillati</taxon>
        <taxon>Bacillota</taxon>
        <taxon>Tissierellia</taxon>
        <taxon>Tissierellales</taxon>
        <taxon>Tissierellaceae</taxon>
        <taxon>Tissierella</taxon>
    </lineage>
</organism>
<keyword evidence="1 4" id="KW-0378">Hydrolase</keyword>
<proteinExistence type="predicted"/>
<evidence type="ECO:0000313" key="4">
    <source>
        <dbReference type="EMBL" id="SHE47838.1"/>
    </source>
</evidence>
<gene>
    <name evidence="4" type="ORF">SAMN02745784_00849</name>
</gene>
<dbReference type="Pfam" id="PF01546">
    <property type="entry name" value="Peptidase_M20"/>
    <property type="match status" value="1"/>
</dbReference>
<keyword evidence="2" id="KW-0464">Manganese</keyword>
<feature type="domain" description="Peptidase M20 dimerisation" evidence="3">
    <location>
        <begin position="187"/>
        <end position="285"/>
    </location>
</feature>
<dbReference type="SUPFAM" id="SSF55031">
    <property type="entry name" value="Bacterial exopeptidase dimerisation domain"/>
    <property type="match status" value="1"/>
</dbReference>
<dbReference type="InterPro" id="IPR036264">
    <property type="entry name" value="Bact_exopeptidase_dim_dom"/>
</dbReference>
<keyword evidence="2" id="KW-0479">Metal-binding</keyword>
<feature type="binding site" evidence="2">
    <location>
        <position position="138"/>
    </location>
    <ligand>
        <name>Mn(2+)</name>
        <dbReference type="ChEBI" id="CHEBI:29035"/>
        <label>2</label>
    </ligand>
</feature>
<dbReference type="AlphaFoldDB" id="A0A1M4TTT1"/>
<protein>
    <submittedName>
        <fullName evidence="4">Amidohydrolase</fullName>
    </submittedName>
</protein>
<dbReference type="Gene3D" id="3.40.630.10">
    <property type="entry name" value="Zn peptidases"/>
    <property type="match status" value="1"/>
</dbReference>
<dbReference type="PIRSF" id="PIRSF005962">
    <property type="entry name" value="Pept_M20D_amidohydro"/>
    <property type="match status" value="1"/>
</dbReference>
<dbReference type="NCBIfam" id="TIGR01891">
    <property type="entry name" value="amidohydrolases"/>
    <property type="match status" value="1"/>
</dbReference>
<feature type="binding site" evidence="2">
    <location>
        <position position="164"/>
    </location>
    <ligand>
        <name>Mn(2+)</name>
        <dbReference type="ChEBI" id="CHEBI:29035"/>
        <label>2</label>
    </ligand>
</feature>
<dbReference type="GO" id="GO:0050118">
    <property type="term" value="F:N-acetyldiaminopimelate deacetylase activity"/>
    <property type="evidence" value="ECO:0007669"/>
    <property type="project" value="UniProtKB-ARBA"/>
</dbReference>
<name>A0A1M4TTT1_9FIRM</name>
<reference evidence="5" key="1">
    <citation type="submission" date="2016-11" db="EMBL/GenBank/DDBJ databases">
        <authorList>
            <person name="Varghese N."/>
            <person name="Submissions S."/>
        </authorList>
    </citation>
    <scope>NUCLEOTIDE SEQUENCE [LARGE SCALE GENOMIC DNA]</scope>
    <source>
        <strain evidence="5">DSM 18095</strain>
    </source>
</reference>
<accession>A0A1M4TTT1</accession>
<dbReference type="RefSeq" id="WP_072973461.1">
    <property type="nucleotide sequence ID" value="NZ_FQTY01000002.1"/>
</dbReference>
<dbReference type="GO" id="GO:0046872">
    <property type="term" value="F:metal ion binding"/>
    <property type="evidence" value="ECO:0007669"/>
    <property type="project" value="UniProtKB-KW"/>
</dbReference>
<dbReference type="Gene3D" id="3.30.70.360">
    <property type="match status" value="1"/>
</dbReference>
<dbReference type="FunFam" id="3.30.70.360:FF:000001">
    <property type="entry name" value="N-acetyldiaminopimelate deacetylase"/>
    <property type="match status" value="1"/>
</dbReference>